<feature type="compositionally biased region" description="Low complexity" evidence="4">
    <location>
        <begin position="37"/>
        <end position="48"/>
    </location>
</feature>
<evidence type="ECO:0000256" key="2">
    <source>
        <dbReference type="ARBA" id="ARBA00022771"/>
    </source>
</evidence>
<evidence type="ECO:0000256" key="3">
    <source>
        <dbReference type="ARBA" id="ARBA00022833"/>
    </source>
</evidence>
<protein>
    <recommendedName>
        <fullName evidence="5">RING-CH-type domain-containing protein</fullName>
    </recommendedName>
</protein>
<dbReference type="SMART" id="SM00744">
    <property type="entry name" value="RINGv"/>
    <property type="match status" value="1"/>
</dbReference>
<keyword evidence="2" id="KW-0863">Zinc-finger</keyword>
<dbReference type="Proteomes" id="UP000077202">
    <property type="component" value="Unassembled WGS sequence"/>
</dbReference>
<gene>
    <name evidence="6" type="ORF">AXG93_2958s1240</name>
</gene>
<name>A0A176VFM1_MARPO</name>
<accession>A0A176VFM1</accession>
<dbReference type="PANTHER" id="PTHR46214:SF8">
    <property type="entry name" value="RING_FYVE_PHD ZINC FINGER SUPERFAMILY PROTEIN"/>
    <property type="match status" value="1"/>
</dbReference>
<evidence type="ECO:0000313" key="6">
    <source>
        <dbReference type="EMBL" id="OAE19748.1"/>
    </source>
</evidence>
<comment type="caution">
    <text evidence="6">The sequence shown here is derived from an EMBL/GenBank/DDBJ whole genome shotgun (WGS) entry which is preliminary data.</text>
</comment>
<evidence type="ECO:0000256" key="1">
    <source>
        <dbReference type="ARBA" id="ARBA00022723"/>
    </source>
</evidence>
<evidence type="ECO:0000256" key="4">
    <source>
        <dbReference type="SAM" id="MobiDB-lite"/>
    </source>
</evidence>
<dbReference type="GO" id="GO:0008270">
    <property type="term" value="F:zinc ion binding"/>
    <property type="evidence" value="ECO:0007669"/>
    <property type="project" value="UniProtKB-KW"/>
</dbReference>
<evidence type="ECO:0000313" key="7">
    <source>
        <dbReference type="Proteomes" id="UP000077202"/>
    </source>
</evidence>
<dbReference type="Gene3D" id="3.30.40.10">
    <property type="entry name" value="Zinc/RING finger domain, C3HC4 (zinc finger)"/>
    <property type="match status" value="1"/>
</dbReference>
<proteinExistence type="predicted"/>
<reference evidence="6" key="1">
    <citation type="submission" date="2016-03" db="EMBL/GenBank/DDBJ databases">
        <title>Mechanisms controlling the formation of the plant cell surface in tip-growing cells are functionally conserved among land plants.</title>
        <authorList>
            <person name="Honkanen S."/>
            <person name="Jones V.A."/>
            <person name="Morieri G."/>
            <person name="Champion C."/>
            <person name="Hetherington A.J."/>
            <person name="Kelly S."/>
            <person name="Saint-Marcoux D."/>
            <person name="Proust H."/>
            <person name="Prescott H."/>
            <person name="Dolan L."/>
        </authorList>
    </citation>
    <scope>NUCLEOTIDE SEQUENCE [LARGE SCALE GENOMIC DNA]</scope>
    <source>
        <tissue evidence="6">Whole gametophyte</tissue>
    </source>
</reference>
<evidence type="ECO:0000259" key="5">
    <source>
        <dbReference type="PROSITE" id="PS51292"/>
    </source>
</evidence>
<dbReference type="InterPro" id="IPR011016">
    <property type="entry name" value="Znf_RING-CH"/>
</dbReference>
<keyword evidence="7" id="KW-1185">Reference proteome</keyword>
<dbReference type="AlphaFoldDB" id="A0A176VFM1"/>
<feature type="compositionally biased region" description="Pro residues" evidence="4">
    <location>
        <begin position="19"/>
        <end position="31"/>
    </location>
</feature>
<dbReference type="InterPro" id="IPR013083">
    <property type="entry name" value="Znf_RING/FYVE/PHD"/>
</dbReference>
<feature type="region of interest" description="Disordered" evidence="4">
    <location>
        <begin position="1"/>
        <end position="52"/>
    </location>
</feature>
<dbReference type="Pfam" id="PF12906">
    <property type="entry name" value="RINGv"/>
    <property type="match status" value="1"/>
</dbReference>
<feature type="region of interest" description="Disordered" evidence="4">
    <location>
        <begin position="71"/>
        <end position="94"/>
    </location>
</feature>
<keyword evidence="3" id="KW-0862">Zinc</keyword>
<feature type="compositionally biased region" description="Low complexity" evidence="4">
    <location>
        <begin position="1"/>
        <end position="18"/>
    </location>
</feature>
<feature type="domain" description="RING-CH-type" evidence="5">
    <location>
        <begin position="187"/>
        <end position="255"/>
    </location>
</feature>
<dbReference type="EMBL" id="LVLJ01003787">
    <property type="protein sequence ID" value="OAE19748.1"/>
    <property type="molecule type" value="Genomic_DNA"/>
</dbReference>
<feature type="compositionally biased region" description="Low complexity" evidence="4">
    <location>
        <begin position="81"/>
        <end position="94"/>
    </location>
</feature>
<keyword evidence="1" id="KW-0479">Metal-binding</keyword>
<sequence>MAAAPEEQAPSAAAAAAPQAPPAPPAPPPPQADEISSSKAQASGSSDSVAQGLTSDWKWVNQKELQTLVTRAADGSGVELAAKSSSSAAEGESAGTFVRVVTENGAEFEGNLSNAGGSRQIAHILLTPGASPPPLPDDSSKGKWEAGKKKRIVSDEEFDDVDLEKGLGTSGTGVDKNAVQKGTVLEYEGAEETVCRVCHFNLGPSKESLMDLGCSCKRDLSHAHRECAETWFRVRGNREVGHRSCRIGDRYFKVVEKRRAARATLRDYLAKQTLELVMYFCDYFLVFSSSRMGGAVFCRKENSWEETTMCEAYWSASVIVDVDSLVSGCPEGHLFDVPFTL</sequence>
<dbReference type="PROSITE" id="PS51292">
    <property type="entry name" value="ZF_RING_CH"/>
    <property type="match status" value="1"/>
</dbReference>
<organism evidence="6 7">
    <name type="scientific">Marchantia polymorpha subsp. ruderalis</name>
    <dbReference type="NCBI Taxonomy" id="1480154"/>
    <lineage>
        <taxon>Eukaryota</taxon>
        <taxon>Viridiplantae</taxon>
        <taxon>Streptophyta</taxon>
        <taxon>Embryophyta</taxon>
        <taxon>Marchantiophyta</taxon>
        <taxon>Marchantiopsida</taxon>
        <taxon>Marchantiidae</taxon>
        <taxon>Marchantiales</taxon>
        <taxon>Marchantiaceae</taxon>
        <taxon>Marchantia</taxon>
    </lineage>
</organism>
<dbReference type="SUPFAM" id="SSF57850">
    <property type="entry name" value="RING/U-box"/>
    <property type="match status" value="1"/>
</dbReference>
<dbReference type="PANTHER" id="PTHR46214">
    <property type="entry name" value="ZINC FINGER, RING-CH-TYPE"/>
    <property type="match status" value="1"/>
</dbReference>